<protein>
    <submittedName>
        <fullName evidence="1">Uncharacterized protein</fullName>
    </submittedName>
</protein>
<evidence type="ECO:0000313" key="2">
    <source>
        <dbReference type="Proteomes" id="UP000724874"/>
    </source>
</evidence>
<gene>
    <name evidence="1" type="ORF">CPB84DRAFT_1780493</name>
</gene>
<comment type="caution">
    <text evidence="1">The sequence shown here is derived from an EMBL/GenBank/DDBJ whole genome shotgun (WGS) entry which is preliminary data.</text>
</comment>
<proteinExistence type="predicted"/>
<reference evidence="1" key="1">
    <citation type="submission" date="2020-11" db="EMBL/GenBank/DDBJ databases">
        <authorList>
            <consortium name="DOE Joint Genome Institute"/>
            <person name="Ahrendt S."/>
            <person name="Riley R."/>
            <person name="Andreopoulos W."/>
            <person name="LaButti K."/>
            <person name="Pangilinan J."/>
            <person name="Ruiz-duenas F.J."/>
            <person name="Barrasa J.M."/>
            <person name="Sanchez-Garcia M."/>
            <person name="Camarero S."/>
            <person name="Miyauchi S."/>
            <person name="Serrano A."/>
            <person name="Linde D."/>
            <person name="Babiker R."/>
            <person name="Drula E."/>
            <person name="Ayuso-Fernandez I."/>
            <person name="Pacheco R."/>
            <person name="Padilla G."/>
            <person name="Ferreira P."/>
            <person name="Barriuso J."/>
            <person name="Kellner H."/>
            <person name="Castanera R."/>
            <person name="Alfaro M."/>
            <person name="Ramirez L."/>
            <person name="Pisabarro A.G."/>
            <person name="Kuo A."/>
            <person name="Tritt A."/>
            <person name="Lipzen A."/>
            <person name="He G."/>
            <person name="Yan M."/>
            <person name="Ng V."/>
            <person name="Cullen D."/>
            <person name="Martin F."/>
            <person name="Rosso M.-N."/>
            <person name="Henrissat B."/>
            <person name="Hibbett D."/>
            <person name="Martinez A.T."/>
            <person name="Grigoriev I.V."/>
        </authorList>
    </citation>
    <scope>NUCLEOTIDE SEQUENCE</scope>
    <source>
        <strain evidence="1">AH 44721</strain>
    </source>
</reference>
<dbReference type="AlphaFoldDB" id="A0A9P5NNL8"/>
<dbReference type="Proteomes" id="UP000724874">
    <property type="component" value="Unassembled WGS sequence"/>
</dbReference>
<dbReference type="EMBL" id="JADNYJ010000053">
    <property type="protein sequence ID" value="KAF8899515.1"/>
    <property type="molecule type" value="Genomic_DNA"/>
</dbReference>
<name>A0A9P5NNL8_GYMJU</name>
<accession>A0A9P5NNL8</accession>
<evidence type="ECO:0000313" key="1">
    <source>
        <dbReference type="EMBL" id="KAF8899515.1"/>
    </source>
</evidence>
<sequence>MVQILFSKVSPGWMLSPAELMRLRVTLYERQRIGHLGAMLWRRMVIKAQESISDAVRVPSIQRFIEDYVLSERASVLLIWYRLACHTLLRIPPPRKRTLLDRIAILSSSIINFVNTFYIIEGRISNRSEVHLCPCSYAIRKSRTDCGCVSLRFS</sequence>
<keyword evidence="2" id="KW-1185">Reference proteome</keyword>
<organism evidence="1 2">
    <name type="scientific">Gymnopilus junonius</name>
    <name type="common">Spectacular rustgill mushroom</name>
    <name type="synonym">Gymnopilus spectabilis subsp. junonius</name>
    <dbReference type="NCBI Taxonomy" id="109634"/>
    <lineage>
        <taxon>Eukaryota</taxon>
        <taxon>Fungi</taxon>
        <taxon>Dikarya</taxon>
        <taxon>Basidiomycota</taxon>
        <taxon>Agaricomycotina</taxon>
        <taxon>Agaricomycetes</taxon>
        <taxon>Agaricomycetidae</taxon>
        <taxon>Agaricales</taxon>
        <taxon>Agaricineae</taxon>
        <taxon>Hymenogastraceae</taxon>
        <taxon>Gymnopilus</taxon>
    </lineage>
</organism>